<gene>
    <name evidence="2" type="ORF">BCR44DRAFT_52979</name>
</gene>
<dbReference type="PROSITE" id="PS50231">
    <property type="entry name" value="RICIN_B_LECTIN"/>
    <property type="match status" value="1"/>
</dbReference>
<dbReference type="CDD" id="cd00161">
    <property type="entry name" value="beta-trefoil_Ricin-like"/>
    <property type="match status" value="1"/>
</dbReference>
<evidence type="ECO:0000256" key="1">
    <source>
        <dbReference type="SAM" id="SignalP"/>
    </source>
</evidence>
<dbReference type="AlphaFoldDB" id="A0A1Y2HLN8"/>
<organism evidence="2 3">
    <name type="scientific">Catenaria anguillulae PL171</name>
    <dbReference type="NCBI Taxonomy" id="765915"/>
    <lineage>
        <taxon>Eukaryota</taxon>
        <taxon>Fungi</taxon>
        <taxon>Fungi incertae sedis</taxon>
        <taxon>Blastocladiomycota</taxon>
        <taxon>Blastocladiomycetes</taxon>
        <taxon>Blastocladiales</taxon>
        <taxon>Catenariaceae</taxon>
        <taxon>Catenaria</taxon>
    </lineage>
</organism>
<dbReference type="Proteomes" id="UP000193411">
    <property type="component" value="Unassembled WGS sequence"/>
</dbReference>
<feature type="chain" id="PRO_5012824647" evidence="1">
    <location>
        <begin position="25"/>
        <end position="250"/>
    </location>
</feature>
<evidence type="ECO:0000313" key="2">
    <source>
        <dbReference type="EMBL" id="ORZ35527.1"/>
    </source>
</evidence>
<accession>A0A1Y2HLN8</accession>
<dbReference type="InterPro" id="IPR035992">
    <property type="entry name" value="Ricin_B-like_lectins"/>
</dbReference>
<evidence type="ECO:0000313" key="3">
    <source>
        <dbReference type="Proteomes" id="UP000193411"/>
    </source>
</evidence>
<proteinExistence type="predicted"/>
<keyword evidence="3" id="KW-1185">Reference proteome</keyword>
<sequence length="250" mass="28122">MKAFVLLGLAALLSAAINSVPALGQQMFAHDMLLENVGYKWGWCIARNNDPKKLRRGEASIHMWDCNINAEDQRTRWFYSPERATQVSLGSRADLGNLCFDVPGGNMYAGAPVRLWQCHGRQPQMFIPSITYQHIGDFPYFFLMVDSNRKLCLTAVGDHYYNGRPLVLDWCQRWANSQLWLTLNGIQPQYMLPAFPKTAPVESGKPGNNRTAHPVAGTGPMHWVPVPMDQLPLEARQRLANATLARRGSL</sequence>
<protein>
    <submittedName>
        <fullName evidence="2">Uncharacterized protein</fullName>
    </submittedName>
</protein>
<feature type="signal peptide" evidence="1">
    <location>
        <begin position="1"/>
        <end position="24"/>
    </location>
</feature>
<dbReference type="Gene3D" id="2.80.10.50">
    <property type="match status" value="1"/>
</dbReference>
<dbReference type="EMBL" id="MCFL01000022">
    <property type="protein sequence ID" value="ORZ35527.1"/>
    <property type="molecule type" value="Genomic_DNA"/>
</dbReference>
<comment type="caution">
    <text evidence="2">The sequence shown here is derived from an EMBL/GenBank/DDBJ whole genome shotgun (WGS) entry which is preliminary data.</text>
</comment>
<name>A0A1Y2HLN8_9FUNG</name>
<reference evidence="2 3" key="1">
    <citation type="submission" date="2016-07" db="EMBL/GenBank/DDBJ databases">
        <title>Pervasive Adenine N6-methylation of Active Genes in Fungi.</title>
        <authorList>
            <consortium name="DOE Joint Genome Institute"/>
            <person name="Mondo S.J."/>
            <person name="Dannebaum R.O."/>
            <person name="Kuo R.C."/>
            <person name="Labutti K."/>
            <person name="Haridas S."/>
            <person name="Kuo A."/>
            <person name="Salamov A."/>
            <person name="Ahrendt S.R."/>
            <person name="Lipzen A."/>
            <person name="Sullivan W."/>
            <person name="Andreopoulos W.B."/>
            <person name="Clum A."/>
            <person name="Lindquist E."/>
            <person name="Daum C."/>
            <person name="Ramamoorthy G.K."/>
            <person name="Gryganskyi A."/>
            <person name="Culley D."/>
            <person name="Magnuson J.K."/>
            <person name="James T.Y."/>
            <person name="O'Malley M.A."/>
            <person name="Stajich J.E."/>
            <person name="Spatafora J.W."/>
            <person name="Visel A."/>
            <person name="Grigoriev I.V."/>
        </authorList>
    </citation>
    <scope>NUCLEOTIDE SEQUENCE [LARGE SCALE GENOMIC DNA]</scope>
    <source>
        <strain evidence="2 3">PL171</strain>
    </source>
</reference>
<dbReference type="SUPFAM" id="SSF50370">
    <property type="entry name" value="Ricin B-like lectins"/>
    <property type="match status" value="1"/>
</dbReference>
<keyword evidence="1" id="KW-0732">Signal</keyword>